<proteinExistence type="predicted"/>
<reference evidence="1" key="1">
    <citation type="submission" date="2016-04" db="EMBL/GenBank/DDBJ databases">
        <authorList>
            <person name="Tabuchi Yagui T.R."/>
        </authorList>
    </citation>
    <scope>NUCLEOTIDE SEQUENCE [LARGE SCALE GENOMIC DNA]</scope>
    <source>
        <strain evidence="1">NIES-26</strain>
    </source>
</reference>
<dbReference type="AlphaFoldDB" id="A0A367Q696"/>
<comment type="caution">
    <text evidence="1">The sequence shown here is derived from an EMBL/GenBank/DDBJ whole genome shotgun (WGS) entry which is preliminary data.</text>
</comment>
<sequence>MSNGEKPESRHAATDPEKCRIMEKKYGWKLLRVEPTGNKVLKVDCVFEGETKFPTYEQEN</sequence>
<gene>
    <name evidence="1" type="ORF">A6770_32040</name>
</gene>
<organism evidence="1 2">
    <name type="scientific">Nostoc minutum NIES-26</name>
    <dbReference type="NCBI Taxonomy" id="1844469"/>
    <lineage>
        <taxon>Bacteria</taxon>
        <taxon>Bacillati</taxon>
        <taxon>Cyanobacteriota</taxon>
        <taxon>Cyanophyceae</taxon>
        <taxon>Nostocales</taxon>
        <taxon>Nostocaceae</taxon>
        <taxon>Nostoc</taxon>
    </lineage>
</organism>
<accession>A0A367Q696</accession>
<keyword evidence="2" id="KW-1185">Reference proteome</keyword>
<evidence type="ECO:0000313" key="1">
    <source>
        <dbReference type="EMBL" id="RCJ19290.1"/>
    </source>
</evidence>
<name>A0A367Q696_9NOSO</name>
<dbReference type="Proteomes" id="UP000252107">
    <property type="component" value="Unassembled WGS sequence"/>
</dbReference>
<evidence type="ECO:0000313" key="2">
    <source>
        <dbReference type="Proteomes" id="UP000252107"/>
    </source>
</evidence>
<dbReference type="EMBL" id="LXQD01000341">
    <property type="protein sequence ID" value="RCJ19290.1"/>
    <property type="molecule type" value="Genomic_DNA"/>
</dbReference>
<protein>
    <submittedName>
        <fullName evidence="1">Uncharacterized protein</fullName>
    </submittedName>
</protein>